<evidence type="ECO:0000313" key="3">
    <source>
        <dbReference type="Proteomes" id="UP000198683"/>
    </source>
</evidence>
<organism evidence="2 3">
    <name type="scientific">Nonomuraea maritima</name>
    <dbReference type="NCBI Taxonomy" id="683260"/>
    <lineage>
        <taxon>Bacteria</taxon>
        <taxon>Bacillati</taxon>
        <taxon>Actinomycetota</taxon>
        <taxon>Actinomycetes</taxon>
        <taxon>Streptosporangiales</taxon>
        <taxon>Streptosporangiaceae</taxon>
        <taxon>Nonomuraea</taxon>
    </lineage>
</organism>
<gene>
    <name evidence="2" type="ORF">SAMN05421874_12761</name>
</gene>
<evidence type="ECO:0000256" key="1">
    <source>
        <dbReference type="SAM" id="MobiDB-lite"/>
    </source>
</evidence>
<evidence type="ECO:0000313" key="2">
    <source>
        <dbReference type="EMBL" id="SDL70015.1"/>
    </source>
</evidence>
<dbReference type="EMBL" id="FNFB01000027">
    <property type="protein sequence ID" value="SDL70015.1"/>
    <property type="molecule type" value="Genomic_DNA"/>
</dbReference>
<feature type="region of interest" description="Disordered" evidence="1">
    <location>
        <begin position="126"/>
        <end position="150"/>
    </location>
</feature>
<dbReference type="Proteomes" id="UP000198683">
    <property type="component" value="Unassembled WGS sequence"/>
</dbReference>
<sequence>MGPRLGTDPRLGRSRTRPLSRPALGPSTSTRLKAARKRPSHQANSNSPVEPGACVSTRTSPAPSRHQPKTRPRSSGLPSIRPRSSDPPSPAHAQAACHLPSHVQAACIYPAAFEQPQQPIAVLADRPRRHANEGRPSQWFPERDPSQRRPDRELAQWRFAACDPDGREVVPHHALSPCYVRWASSVEAPSGGSRLRLPGGALMRTGHHGGGGAPHDPCRRRRPGVVSGESGGRGQLCPAG</sequence>
<protein>
    <submittedName>
        <fullName evidence="2">Uncharacterized protein</fullName>
    </submittedName>
</protein>
<proteinExistence type="predicted"/>
<feature type="region of interest" description="Disordered" evidence="1">
    <location>
        <begin position="202"/>
        <end position="240"/>
    </location>
</feature>
<dbReference type="AlphaFoldDB" id="A0A1G9M8L6"/>
<reference evidence="2 3" key="1">
    <citation type="submission" date="2016-10" db="EMBL/GenBank/DDBJ databases">
        <authorList>
            <person name="de Groot N.N."/>
        </authorList>
    </citation>
    <scope>NUCLEOTIDE SEQUENCE [LARGE SCALE GENOMIC DNA]</scope>
    <source>
        <strain evidence="2 3">CGMCC 4.5681</strain>
    </source>
</reference>
<feature type="compositionally biased region" description="Basic and acidic residues" evidence="1">
    <location>
        <begin position="141"/>
        <end position="150"/>
    </location>
</feature>
<feature type="region of interest" description="Disordered" evidence="1">
    <location>
        <begin position="1"/>
        <end position="96"/>
    </location>
</feature>
<keyword evidence="3" id="KW-1185">Reference proteome</keyword>
<name>A0A1G9M8L6_9ACTN</name>
<accession>A0A1G9M8L6</accession>